<feature type="active site" description="Nucleophile" evidence="7">
    <location>
        <position position="866"/>
    </location>
</feature>
<keyword evidence="5" id="KW-0325">Glycoprotein</keyword>
<evidence type="ECO:0000313" key="11">
    <source>
        <dbReference type="Proteomes" id="UP000007266"/>
    </source>
</evidence>
<dbReference type="InterPro" id="IPR017853">
    <property type="entry name" value="GH"/>
</dbReference>
<feature type="chain" id="PRO_5007299806" description="beta-glucosidase" evidence="9">
    <location>
        <begin position="18"/>
        <end position="972"/>
    </location>
</feature>
<dbReference type="PANTHER" id="PTHR10353">
    <property type="entry name" value="GLYCOSYL HYDROLASE"/>
    <property type="match status" value="1"/>
</dbReference>
<dbReference type="FunFam" id="3.20.20.80:FF:000013">
    <property type="entry name" value="lactase-phlorizin hydrolase"/>
    <property type="match status" value="2"/>
</dbReference>
<dbReference type="InterPro" id="IPR001360">
    <property type="entry name" value="Glyco_hydro_1"/>
</dbReference>
<keyword evidence="9" id="KW-0732">Signal</keyword>
<keyword evidence="4 8" id="KW-0378">Hydrolase</keyword>
<reference evidence="10 11" key="1">
    <citation type="journal article" date="2008" name="Nature">
        <title>The genome of the model beetle and pest Tribolium castaneum.</title>
        <authorList>
            <consortium name="Tribolium Genome Sequencing Consortium"/>
            <person name="Richards S."/>
            <person name="Gibbs R.A."/>
            <person name="Weinstock G.M."/>
            <person name="Brown S.J."/>
            <person name="Denell R."/>
            <person name="Beeman R.W."/>
            <person name="Gibbs R."/>
            <person name="Beeman R.W."/>
            <person name="Brown S.J."/>
            <person name="Bucher G."/>
            <person name="Friedrich M."/>
            <person name="Grimmelikhuijzen C.J."/>
            <person name="Klingler M."/>
            <person name="Lorenzen M."/>
            <person name="Richards S."/>
            <person name="Roth S."/>
            <person name="Schroder R."/>
            <person name="Tautz D."/>
            <person name="Zdobnov E.M."/>
            <person name="Muzny D."/>
            <person name="Gibbs R.A."/>
            <person name="Weinstock G.M."/>
            <person name="Attaway T."/>
            <person name="Bell S."/>
            <person name="Buhay C.J."/>
            <person name="Chandrabose M.N."/>
            <person name="Chavez D."/>
            <person name="Clerk-Blankenburg K.P."/>
            <person name="Cree A."/>
            <person name="Dao M."/>
            <person name="Davis C."/>
            <person name="Chacko J."/>
            <person name="Dinh H."/>
            <person name="Dugan-Rocha S."/>
            <person name="Fowler G."/>
            <person name="Garner T.T."/>
            <person name="Garnes J."/>
            <person name="Gnirke A."/>
            <person name="Hawes A."/>
            <person name="Hernandez J."/>
            <person name="Hines S."/>
            <person name="Holder M."/>
            <person name="Hume J."/>
            <person name="Jhangiani S.N."/>
            <person name="Joshi V."/>
            <person name="Khan Z.M."/>
            <person name="Jackson L."/>
            <person name="Kovar C."/>
            <person name="Kowis A."/>
            <person name="Lee S."/>
            <person name="Lewis L.R."/>
            <person name="Margolis J."/>
            <person name="Morgan M."/>
            <person name="Nazareth L.V."/>
            <person name="Nguyen N."/>
            <person name="Okwuonu G."/>
            <person name="Parker D."/>
            <person name="Richards S."/>
            <person name="Ruiz S.J."/>
            <person name="Santibanez J."/>
            <person name="Savard J."/>
            <person name="Scherer S.E."/>
            <person name="Schneider B."/>
            <person name="Sodergren E."/>
            <person name="Tautz D."/>
            <person name="Vattahil S."/>
            <person name="Villasana D."/>
            <person name="White C.S."/>
            <person name="Wright R."/>
            <person name="Park Y."/>
            <person name="Beeman R.W."/>
            <person name="Lord J."/>
            <person name="Oppert B."/>
            <person name="Lorenzen M."/>
            <person name="Brown S."/>
            <person name="Wang L."/>
            <person name="Savard J."/>
            <person name="Tautz D."/>
            <person name="Richards S."/>
            <person name="Weinstock G."/>
            <person name="Gibbs R.A."/>
            <person name="Liu Y."/>
            <person name="Worley K."/>
            <person name="Weinstock G."/>
            <person name="Elsik C.G."/>
            <person name="Reese J.T."/>
            <person name="Elhaik E."/>
            <person name="Landan G."/>
            <person name="Graur D."/>
            <person name="Arensburger P."/>
            <person name="Atkinson P."/>
            <person name="Beeman R.W."/>
            <person name="Beidler J."/>
            <person name="Brown S.J."/>
            <person name="Demuth J.P."/>
            <person name="Drury D.W."/>
            <person name="Du Y.Z."/>
            <person name="Fujiwara H."/>
            <person name="Lorenzen M."/>
            <person name="Maselli V."/>
            <person name="Osanai M."/>
            <person name="Park Y."/>
            <person name="Robertson H.M."/>
            <person name="Tu Z."/>
            <person name="Wang J.J."/>
            <person name="Wang S."/>
            <person name="Richards S."/>
            <person name="Song H."/>
            <person name="Zhang L."/>
            <person name="Sodergren E."/>
            <person name="Werner D."/>
            <person name="Stanke M."/>
            <person name="Morgenstern B."/>
            <person name="Solovyev V."/>
            <person name="Kosarev P."/>
            <person name="Brown G."/>
            <person name="Chen H.C."/>
            <person name="Ermolaeva O."/>
            <person name="Hlavina W."/>
            <person name="Kapustin Y."/>
            <person name="Kiryutin B."/>
            <person name="Kitts P."/>
            <person name="Maglott D."/>
            <person name="Pruitt K."/>
            <person name="Sapojnikov V."/>
            <person name="Souvorov A."/>
            <person name="Mackey A.J."/>
            <person name="Waterhouse R.M."/>
            <person name="Wyder S."/>
            <person name="Zdobnov E.M."/>
            <person name="Zdobnov E.M."/>
            <person name="Wyder S."/>
            <person name="Kriventseva E.V."/>
            <person name="Kadowaki T."/>
            <person name="Bork P."/>
            <person name="Aranda M."/>
            <person name="Bao R."/>
            <person name="Beermann A."/>
            <person name="Berns N."/>
            <person name="Bolognesi R."/>
            <person name="Bonneton F."/>
            <person name="Bopp D."/>
            <person name="Brown S.J."/>
            <person name="Bucher G."/>
            <person name="Butts T."/>
            <person name="Chaumot A."/>
            <person name="Denell R.E."/>
            <person name="Ferrier D.E."/>
            <person name="Friedrich M."/>
            <person name="Gordon C.M."/>
            <person name="Jindra M."/>
            <person name="Klingler M."/>
            <person name="Lan Q."/>
            <person name="Lattorff H.M."/>
            <person name="Laudet V."/>
            <person name="von Levetsow C."/>
            <person name="Liu Z."/>
            <person name="Lutz R."/>
            <person name="Lynch J.A."/>
            <person name="da Fonseca R.N."/>
            <person name="Posnien N."/>
            <person name="Reuter R."/>
            <person name="Roth S."/>
            <person name="Savard J."/>
            <person name="Schinko J.B."/>
            <person name="Schmitt C."/>
            <person name="Schoppmeier M."/>
            <person name="Schroder R."/>
            <person name="Shippy T.D."/>
            <person name="Simonnet F."/>
            <person name="Marques-Souza H."/>
            <person name="Tautz D."/>
            <person name="Tomoyasu Y."/>
            <person name="Trauner J."/>
            <person name="Van der Zee M."/>
            <person name="Vervoort M."/>
            <person name="Wittkopp N."/>
            <person name="Wimmer E.A."/>
            <person name="Yang X."/>
            <person name="Jones A.K."/>
            <person name="Sattelle D.B."/>
            <person name="Ebert P.R."/>
            <person name="Nelson D."/>
            <person name="Scott J.G."/>
            <person name="Beeman R.W."/>
            <person name="Muthukrishnan S."/>
            <person name="Kramer K.J."/>
            <person name="Arakane Y."/>
            <person name="Beeman R.W."/>
            <person name="Zhu Q."/>
            <person name="Hogenkamp D."/>
            <person name="Dixit R."/>
            <person name="Oppert B."/>
            <person name="Jiang H."/>
            <person name="Zou Z."/>
            <person name="Marshall J."/>
            <person name="Elpidina E."/>
            <person name="Vinokurov K."/>
            <person name="Oppert C."/>
            <person name="Zou Z."/>
            <person name="Evans J."/>
            <person name="Lu Z."/>
            <person name="Zhao P."/>
            <person name="Sumathipala N."/>
            <person name="Altincicek B."/>
            <person name="Vilcinskas A."/>
            <person name="Williams M."/>
            <person name="Hultmark D."/>
            <person name="Hetru C."/>
            <person name="Jiang H."/>
            <person name="Grimmelikhuijzen C.J."/>
            <person name="Hauser F."/>
            <person name="Cazzamali G."/>
            <person name="Williamson M."/>
            <person name="Park Y."/>
            <person name="Li B."/>
            <person name="Tanaka Y."/>
            <person name="Predel R."/>
            <person name="Neupert S."/>
            <person name="Schachtner J."/>
            <person name="Verleyen P."/>
            <person name="Raible F."/>
            <person name="Bork P."/>
            <person name="Friedrich M."/>
            <person name="Walden K.K."/>
            <person name="Robertson H.M."/>
            <person name="Angeli S."/>
            <person name="Foret S."/>
            <person name="Bucher G."/>
            <person name="Schuetz S."/>
            <person name="Maleszka R."/>
            <person name="Wimmer E.A."/>
            <person name="Beeman R.W."/>
            <person name="Lorenzen M."/>
            <person name="Tomoyasu Y."/>
            <person name="Miller S.C."/>
            <person name="Grossmann D."/>
            <person name="Bucher G."/>
        </authorList>
    </citation>
    <scope>NUCLEOTIDE SEQUENCE [LARGE SCALE GENOMIC DNA]</scope>
    <source>
        <strain evidence="10 11">Georgia GA2</strain>
    </source>
</reference>
<dbReference type="EMBL" id="KQ971354">
    <property type="protein sequence ID" value="KYB26344.1"/>
    <property type="molecule type" value="Genomic_DNA"/>
</dbReference>
<evidence type="ECO:0000256" key="8">
    <source>
        <dbReference type="RuleBase" id="RU004468"/>
    </source>
</evidence>
<evidence type="ECO:0000256" key="5">
    <source>
        <dbReference type="ARBA" id="ARBA00023180"/>
    </source>
</evidence>
<evidence type="ECO:0000256" key="3">
    <source>
        <dbReference type="ARBA" id="ARBA00012744"/>
    </source>
</evidence>
<dbReference type="Proteomes" id="UP000007266">
    <property type="component" value="Linkage group 7"/>
</dbReference>
<evidence type="ECO:0000256" key="4">
    <source>
        <dbReference type="ARBA" id="ARBA00022801"/>
    </source>
</evidence>
<organism evidence="10 11">
    <name type="scientific">Tribolium castaneum</name>
    <name type="common">Red flour beetle</name>
    <dbReference type="NCBI Taxonomy" id="7070"/>
    <lineage>
        <taxon>Eukaryota</taxon>
        <taxon>Metazoa</taxon>
        <taxon>Ecdysozoa</taxon>
        <taxon>Arthropoda</taxon>
        <taxon>Hexapoda</taxon>
        <taxon>Insecta</taxon>
        <taxon>Pterygota</taxon>
        <taxon>Neoptera</taxon>
        <taxon>Endopterygota</taxon>
        <taxon>Coleoptera</taxon>
        <taxon>Polyphaga</taxon>
        <taxon>Cucujiformia</taxon>
        <taxon>Tenebrionidae</taxon>
        <taxon>Tenebrionidae incertae sedis</taxon>
        <taxon>Tribolium</taxon>
    </lineage>
</organism>
<proteinExistence type="inferred from homology"/>
<evidence type="ECO:0000256" key="2">
    <source>
        <dbReference type="ARBA" id="ARBA00011738"/>
    </source>
</evidence>
<dbReference type="InterPro" id="IPR018120">
    <property type="entry name" value="Glyco_hydro_1_AS"/>
</dbReference>
<dbReference type="Gene3D" id="3.20.20.80">
    <property type="entry name" value="Glycosidases"/>
    <property type="match status" value="2"/>
</dbReference>
<dbReference type="PROSITE" id="PS00653">
    <property type="entry name" value="GLYCOSYL_HYDROL_F1_2"/>
    <property type="match status" value="2"/>
</dbReference>
<dbReference type="Pfam" id="PF00232">
    <property type="entry name" value="Glyco_hydro_1"/>
    <property type="match status" value="2"/>
</dbReference>
<accession>A0A139WEI6</accession>
<dbReference type="eggNOG" id="KOG0626">
    <property type="taxonomic scope" value="Eukaryota"/>
</dbReference>
<dbReference type="InParanoid" id="A0A139WEI6"/>
<dbReference type="GO" id="GO:0005975">
    <property type="term" value="P:carbohydrate metabolic process"/>
    <property type="evidence" value="ECO:0007669"/>
    <property type="project" value="InterPro"/>
</dbReference>
<dbReference type="EC" id="3.2.1.21" evidence="3"/>
<comment type="subunit">
    <text evidence="2">Homodimer.</text>
</comment>
<dbReference type="AlphaFoldDB" id="A0A139WEI6"/>
<evidence type="ECO:0000313" key="10">
    <source>
        <dbReference type="EMBL" id="KYB26344.1"/>
    </source>
</evidence>
<evidence type="ECO:0000256" key="1">
    <source>
        <dbReference type="ARBA" id="ARBA00010838"/>
    </source>
</evidence>
<keyword evidence="11" id="KW-1185">Reference proteome</keyword>
<keyword evidence="6 8" id="KW-0326">Glycosidase</keyword>
<reference evidence="10 11" key="2">
    <citation type="journal article" date="2010" name="Nucleic Acids Res.">
        <title>BeetleBase in 2010: revisions to provide comprehensive genomic information for Tribolium castaneum.</title>
        <authorList>
            <person name="Kim H.S."/>
            <person name="Murphy T."/>
            <person name="Xia J."/>
            <person name="Caragea D."/>
            <person name="Park Y."/>
            <person name="Beeman R.W."/>
            <person name="Lorenzen M.D."/>
            <person name="Butcher S."/>
            <person name="Manak J.R."/>
            <person name="Brown S.J."/>
        </authorList>
    </citation>
    <scope>GENOME REANNOTATION</scope>
    <source>
        <strain evidence="10 11">Georgia GA2</strain>
    </source>
</reference>
<dbReference type="SUPFAM" id="SSF51445">
    <property type="entry name" value="(Trans)glycosidases"/>
    <property type="match status" value="2"/>
</dbReference>
<dbReference type="PROSITE" id="PS00572">
    <property type="entry name" value="GLYCOSYL_HYDROL_F1_1"/>
    <property type="match status" value="2"/>
</dbReference>
<sequence>MKVILLLIIYFRSRVMALNYHLFPKNFIFGTATAAYQVEGAWNEDGKGESIWDRVLHEYPDWVVDKTNGEIACDSYHKYKEDVQLLKSLGIHFYRFSISWSRILPTGKADQINQAGINYYNNLINELLNNGIQPYVTMFHWDLPQALQDEGGWVERKIVNYFVDYAKVLFDHFGDRVKSWLTFNEVLQFCEGGYSLGEFAPFVQKPGVGGYLCGHHVLLAHGATYRLYENYYKEKQNGKIGIAVDCAWYEPDNPNWDKDQKISEITMQMTCGWFLNPIIFGNYPEIMIEMVRQNSLAKSRLPEFTPNEQKLLGGAVDFIGLNHYSTFKVYPATKKLYNQPSLFSDIGGILYHDASWPETAFFYFKIVPWGIRKVLVWIKNHYNNPPVLITENGFGDDGRLDDYDRADYFRQYLYEILKAIQEDSCNVTGYTAWSLMDTFEWMSGYMVRFGLYHIYPHINNYPQPFLLKCKMKPIVLLLICASAFALADNPDYHFPDDFVFGAATAAYQVEGAWNEDGKGENIWDRGIHEHQDWVADKSNGDIACDSYHKYKEDVQLLKNLGVNFYRFSVSWSRILPTGKTDQINQAGIDYYNNLINELLANGIEPYVTMFHWDLPQPLQDEGGWPERKTADYFVDYAKVLFENFGDRVKHWMTFNEIMQICEAGYSGGSFAPFIKNPGIGGYECTHTVLLAHGRTYRLYDSDFRGQQQGQIGIAVDSYWHEPNYPDRETDQQASEIDMEMNYGWFVNPFVNGNYPDVMIERVKKTSIAEGYNKSRLPEFTPEEQEMMKGTYDFIGLNHYSSDKVYLADDGAGDHPSHWADTGVIGYQDASWPGSASDWLKVVPWGINKLLVWIKNHYNNPPILVTENGFSDYGQLDDYDRANYYKDYLYEILKAIHEENCNVIGYTAWSLMDNFEWMAGYTQRFGLHYVDFEDPERPRTRKLSSYVYNNIVTTRHIDWDYYPDWPPTQDKTQ</sequence>
<dbReference type="PANTHER" id="PTHR10353:SF36">
    <property type="entry name" value="LP05116P"/>
    <property type="match status" value="1"/>
</dbReference>
<evidence type="ECO:0000256" key="9">
    <source>
        <dbReference type="SAM" id="SignalP"/>
    </source>
</evidence>
<dbReference type="GO" id="GO:0008422">
    <property type="term" value="F:beta-glucosidase activity"/>
    <property type="evidence" value="ECO:0000318"/>
    <property type="project" value="GO_Central"/>
</dbReference>
<dbReference type="OMA" id="THENPCV"/>
<gene>
    <name evidence="10" type="primary">AUGUSTUS-3.0.2_33822</name>
    <name evidence="10" type="ORF">TcasGA2_TC033822</name>
</gene>
<feature type="signal peptide" evidence="9">
    <location>
        <begin position="1"/>
        <end position="17"/>
    </location>
</feature>
<protein>
    <recommendedName>
        <fullName evidence="3">beta-glucosidase</fullName>
        <ecNumber evidence="3">3.2.1.21</ecNumber>
    </recommendedName>
</protein>
<comment type="similarity">
    <text evidence="1">Belongs to the glycosyl hydrolase 1 family.</text>
</comment>
<name>A0A139WEI6_TRICA</name>
<dbReference type="InterPro" id="IPR033132">
    <property type="entry name" value="GH_1_N_CS"/>
</dbReference>
<feature type="active site" description="Nucleophile" evidence="7">
    <location>
        <position position="391"/>
    </location>
</feature>
<evidence type="ECO:0000256" key="7">
    <source>
        <dbReference type="PROSITE-ProRule" id="PRU10055"/>
    </source>
</evidence>
<dbReference type="STRING" id="7070.A0A139WEI6"/>
<evidence type="ECO:0000256" key="6">
    <source>
        <dbReference type="ARBA" id="ARBA00023295"/>
    </source>
</evidence>
<dbReference type="PRINTS" id="PR00131">
    <property type="entry name" value="GLHYDRLASE1"/>
</dbReference>